<proteinExistence type="predicted"/>
<comment type="caution">
    <text evidence="2">The sequence shown here is derived from an EMBL/GenBank/DDBJ whole genome shotgun (WGS) entry which is preliminary data.</text>
</comment>
<keyword evidence="3" id="KW-1185">Reference proteome</keyword>
<dbReference type="InterPro" id="IPR052553">
    <property type="entry name" value="CbiG_hydrolase"/>
</dbReference>
<dbReference type="EMBL" id="WHSC02000001">
    <property type="protein sequence ID" value="MDO6119840.1"/>
    <property type="molecule type" value="Genomic_DNA"/>
</dbReference>
<organism evidence="2 3">
    <name type="scientific">Shinella curvata</name>
    <dbReference type="NCBI Taxonomy" id="1817964"/>
    <lineage>
        <taxon>Bacteria</taxon>
        <taxon>Pseudomonadati</taxon>
        <taxon>Pseudomonadota</taxon>
        <taxon>Alphaproteobacteria</taxon>
        <taxon>Hyphomicrobiales</taxon>
        <taxon>Rhizobiaceae</taxon>
        <taxon>Shinella</taxon>
    </lineage>
</organism>
<dbReference type="RefSeq" id="WP_244759245.1">
    <property type="nucleotide sequence ID" value="NZ_JALJCJ010000001.1"/>
</dbReference>
<dbReference type="Pfam" id="PF01890">
    <property type="entry name" value="CbiG_C"/>
    <property type="match status" value="1"/>
</dbReference>
<evidence type="ECO:0000259" key="1">
    <source>
        <dbReference type="Pfam" id="PF01890"/>
    </source>
</evidence>
<reference evidence="2" key="1">
    <citation type="submission" date="2022-04" db="EMBL/GenBank/DDBJ databases">
        <title>Shinella lacus sp. nov., a novel member of the genus Shinella from water.</title>
        <authorList>
            <person name="Deng Y."/>
        </authorList>
    </citation>
    <scope>NUCLEOTIDE SEQUENCE</scope>
    <source>
        <strain evidence="2">JCM 31239</strain>
    </source>
</reference>
<dbReference type="PANTHER" id="PTHR37477">
    <property type="entry name" value="COBALT-PRECORRIN-5A HYDROLASE"/>
    <property type="match status" value="1"/>
</dbReference>
<dbReference type="InterPro" id="IPR036518">
    <property type="entry name" value="CobE/GbiG_C_sf"/>
</dbReference>
<protein>
    <submittedName>
        <fullName evidence="2">Cobalamin biosynthesis protein</fullName>
    </submittedName>
</protein>
<accession>A0ABT8X996</accession>
<gene>
    <name evidence="2" type="ORF">GB928_001450</name>
</gene>
<dbReference type="Gene3D" id="3.30.420.180">
    <property type="entry name" value="CobE/GbiG C-terminal domain"/>
    <property type="match status" value="1"/>
</dbReference>
<dbReference type="SUPFAM" id="SSF159664">
    <property type="entry name" value="CobE/GbiG C-terminal domain-like"/>
    <property type="match status" value="1"/>
</dbReference>
<sequence length="161" mass="16604">MRAKAPSPGTGRFLVLGLGCERGASPAEVLDLAREALFRLGAASPRVAFVATLDARAEEPAMHAVAYHFSVPLVTFPAARLETETPRLANPSDIVFAHTGCHGVAEAAALAQAGAGGRLVVEKTKSAHATVAIAESFQPLAVISSRGDSAPSHSDSSREHA</sequence>
<feature type="domain" description="CobE/GbiG C-terminal" evidence="1">
    <location>
        <begin position="14"/>
        <end position="134"/>
    </location>
</feature>
<dbReference type="Proteomes" id="UP001177080">
    <property type="component" value="Unassembled WGS sequence"/>
</dbReference>
<name>A0ABT8X996_9HYPH</name>
<dbReference type="PANTHER" id="PTHR37477:SF1">
    <property type="entry name" value="COBALT-PRECORRIN-5A HYDROLASE"/>
    <property type="match status" value="1"/>
</dbReference>
<evidence type="ECO:0000313" key="3">
    <source>
        <dbReference type="Proteomes" id="UP001177080"/>
    </source>
</evidence>
<evidence type="ECO:0000313" key="2">
    <source>
        <dbReference type="EMBL" id="MDO6119840.1"/>
    </source>
</evidence>
<dbReference type="InterPro" id="IPR002750">
    <property type="entry name" value="CobE/GbiG_C"/>
</dbReference>